<name>A0A6U0G547_9STRA</name>
<protein>
    <submittedName>
        <fullName evidence="3">Uncharacterized protein</fullName>
    </submittedName>
</protein>
<dbReference type="AlphaFoldDB" id="A0A6U0G547"/>
<feature type="signal peptide" evidence="2">
    <location>
        <begin position="1"/>
        <end position="31"/>
    </location>
</feature>
<keyword evidence="2" id="KW-0732">Signal</keyword>
<gene>
    <name evidence="3" type="ORF">HTAM1171_LOCUS5423</name>
    <name evidence="4" type="ORF">HTAM1171_LOCUS5424</name>
</gene>
<feature type="coiled-coil region" evidence="1">
    <location>
        <begin position="161"/>
        <end position="188"/>
    </location>
</feature>
<evidence type="ECO:0000313" key="4">
    <source>
        <dbReference type="EMBL" id="CAD9489990.1"/>
    </source>
</evidence>
<evidence type="ECO:0000256" key="2">
    <source>
        <dbReference type="SAM" id="SignalP"/>
    </source>
</evidence>
<feature type="chain" id="PRO_5036191823" evidence="2">
    <location>
        <begin position="32"/>
        <end position="199"/>
    </location>
</feature>
<dbReference type="EMBL" id="HBGV01008774">
    <property type="protein sequence ID" value="CAD9489988.1"/>
    <property type="molecule type" value="Transcribed_RNA"/>
</dbReference>
<sequence>MQQQHLLHSIAGKCSFLAILLVATTLPTSQCFSPPPPSPSPCLSPISVHMETRCHRQRIPFYHPKSSSSSSSSLNAVTEEDVIAAVEKAEDLWADALEARKKANKLSEEAEGGATSASESADEAMGALQIKSGGTFGMSNVETAKSALNKALDAGSKVDEALKATEEADRLEKLAEEALEASEKALEQHLIDFPEEEGE</sequence>
<evidence type="ECO:0000256" key="1">
    <source>
        <dbReference type="SAM" id="Coils"/>
    </source>
</evidence>
<accession>A0A6U0G547</accession>
<proteinExistence type="predicted"/>
<organism evidence="3">
    <name type="scientific">Helicotheca tamesis</name>
    <dbReference type="NCBI Taxonomy" id="374047"/>
    <lineage>
        <taxon>Eukaryota</taxon>
        <taxon>Sar</taxon>
        <taxon>Stramenopiles</taxon>
        <taxon>Ochrophyta</taxon>
        <taxon>Bacillariophyta</taxon>
        <taxon>Mediophyceae</taxon>
        <taxon>Lithodesmiophycidae</taxon>
        <taxon>Lithodesmiales</taxon>
        <taxon>Lithodesmiaceae</taxon>
        <taxon>Helicotheca</taxon>
    </lineage>
</organism>
<dbReference type="EMBL" id="HBGV01008775">
    <property type="protein sequence ID" value="CAD9489990.1"/>
    <property type="molecule type" value="Transcribed_RNA"/>
</dbReference>
<keyword evidence="1" id="KW-0175">Coiled coil</keyword>
<reference evidence="3" key="1">
    <citation type="submission" date="2021-01" db="EMBL/GenBank/DDBJ databases">
        <authorList>
            <person name="Corre E."/>
            <person name="Pelletier E."/>
            <person name="Niang G."/>
            <person name="Scheremetjew M."/>
            <person name="Finn R."/>
            <person name="Kale V."/>
            <person name="Holt S."/>
            <person name="Cochrane G."/>
            <person name="Meng A."/>
            <person name="Brown T."/>
            <person name="Cohen L."/>
        </authorList>
    </citation>
    <scope>NUCLEOTIDE SEQUENCE</scope>
    <source>
        <strain evidence="3">CCMP826</strain>
    </source>
</reference>
<evidence type="ECO:0000313" key="3">
    <source>
        <dbReference type="EMBL" id="CAD9489988.1"/>
    </source>
</evidence>